<dbReference type="PANTHER" id="PTHR10773">
    <property type="entry name" value="DNA-DIRECTED RNA POLYMERASES I, II, AND III SUBUNIT RPABC2"/>
    <property type="match status" value="1"/>
</dbReference>
<organism evidence="2 3">
    <name type="scientific">Ignelater luminosus</name>
    <name type="common">Cucubano</name>
    <name type="synonym">Pyrophorus luminosus</name>
    <dbReference type="NCBI Taxonomy" id="2038154"/>
    <lineage>
        <taxon>Eukaryota</taxon>
        <taxon>Metazoa</taxon>
        <taxon>Ecdysozoa</taxon>
        <taxon>Arthropoda</taxon>
        <taxon>Hexapoda</taxon>
        <taxon>Insecta</taxon>
        <taxon>Pterygota</taxon>
        <taxon>Neoptera</taxon>
        <taxon>Endopterygota</taxon>
        <taxon>Coleoptera</taxon>
        <taxon>Polyphaga</taxon>
        <taxon>Elateriformia</taxon>
        <taxon>Elateroidea</taxon>
        <taxon>Elateridae</taxon>
        <taxon>Agrypninae</taxon>
        <taxon>Pyrophorini</taxon>
        <taxon>Ignelater</taxon>
    </lineage>
</organism>
<name>A0A8K0CJB6_IGNLU</name>
<evidence type="ECO:0000313" key="2">
    <source>
        <dbReference type="EMBL" id="KAF2888428.1"/>
    </source>
</evidence>
<evidence type="ECO:0000313" key="3">
    <source>
        <dbReference type="Proteomes" id="UP000801492"/>
    </source>
</evidence>
<proteinExistence type="predicted"/>
<accession>A0A8K0CJB6</accession>
<protein>
    <submittedName>
        <fullName evidence="2">Uncharacterized protein</fullName>
    </submittedName>
</protein>
<keyword evidence="3" id="KW-1185">Reference proteome</keyword>
<dbReference type="OrthoDB" id="6771654at2759"/>
<dbReference type="AlphaFoldDB" id="A0A8K0CJB6"/>
<feature type="region of interest" description="Disordered" evidence="1">
    <location>
        <begin position="1"/>
        <end position="74"/>
    </location>
</feature>
<dbReference type="Proteomes" id="UP000801492">
    <property type="component" value="Unassembled WGS sequence"/>
</dbReference>
<dbReference type="EMBL" id="VTPC01077326">
    <property type="protein sequence ID" value="KAF2888428.1"/>
    <property type="molecule type" value="Genomic_DNA"/>
</dbReference>
<dbReference type="PANTHER" id="PTHR10773:SF19">
    <property type="match status" value="1"/>
</dbReference>
<sequence length="200" mass="23203">MADDSMLSVESDSAFSDFSDVDPNFEPGDLSNSDIENEKESRPPKCRKRVRQENKQKKNIRKYNRERGMEYQSTRGKKVKKKVFVNKKCLCPHTIQISDGKITSALKLRSSDDTPLEDRRDDKLRQLKKSRKRDIEGSLREGLTKIFVFDLQKTLPTPVLSTGVAYYKWQLWTYNLCVHDEIAKTGFMYIWNETIAARGA</sequence>
<comment type="caution">
    <text evidence="2">The sequence shown here is derived from an EMBL/GenBank/DDBJ whole genome shotgun (WGS) entry which is preliminary data.</text>
</comment>
<gene>
    <name evidence="2" type="ORF">ILUMI_17745</name>
</gene>
<feature type="compositionally biased region" description="Low complexity" evidence="1">
    <location>
        <begin position="8"/>
        <end position="22"/>
    </location>
</feature>
<reference evidence="2" key="1">
    <citation type="submission" date="2019-08" db="EMBL/GenBank/DDBJ databases">
        <title>The genome of the North American firefly Photinus pyralis.</title>
        <authorList>
            <consortium name="Photinus pyralis genome working group"/>
            <person name="Fallon T.R."/>
            <person name="Sander Lower S.E."/>
            <person name="Weng J.-K."/>
        </authorList>
    </citation>
    <scope>NUCLEOTIDE SEQUENCE</scope>
    <source>
        <strain evidence="2">TRF0915ILg1</strain>
        <tissue evidence="2">Whole body</tissue>
    </source>
</reference>
<evidence type="ECO:0000256" key="1">
    <source>
        <dbReference type="SAM" id="MobiDB-lite"/>
    </source>
</evidence>